<feature type="non-terminal residue" evidence="2">
    <location>
        <position position="1"/>
    </location>
</feature>
<feature type="transmembrane region" description="Helical" evidence="1">
    <location>
        <begin position="47"/>
        <end position="65"/>
    </location>
</feature>
<gene>
    <name evidence="2" type="ORF">PENTCL1PPCAC_968</name>
</gene>
<protein>
    <recommendedName>
        <fullName evidence="4">G protein-coupled receptor</fullName>
    </recommendedName>
</protein>
<keyword evidence="1" id="KW-0812">Transmembrane</keyword>
<evidence type="ECO:0000256" key="1">
    <source>
        <dbReference type="SAM" id="Phobius"/>
    </source>
</evidence>
<evidence type="ECO:0008006" key="4">
    <source>
        <dbReference type="Google" id="ProtNLM"/>
    </source>
</evidence>
<name>A0AAV5SDP0_9BILA</name>
<keyword evidence="3" id="KW-1185">Reference proteome</keyword>
<feature type="transmembrane region" description="Helical" evidence="1">
    <location>
        <begin position="12"/>
        <end position="35"/>
    </location>
</feature>
<dbReference type="EMBL" id="BTSX01000001">
    <property type="protein sequence ID" value="GMS78793.1"/>
    <property type="molecule type" value="Genomic_DNA"/>
</dbReference>
<keyword evidence="1" id="KW-0472">Membrane</keyword>
<keyword evidence="1" id="KW-1133">Transmembrane helix</keyword>
<dbReference type="Proteomes" id="UP001432027">
    <property type="component" value="Unassembled WGS sequence"/>
</dbReference>
<sequence>LIYQIANDIILFAIITVAIGIWELIPANCILQYLALCRPQYSNSKRLLIAFSTCASLVVVPMVFAENIHLSISVR</sequence>
<accession>A0AAV5SDP0</accession>
<proteinExistence type="predicted"/>
<evidence type="ECO:0000313" key="2">
    <source>
        <dbReference type="EMBL" id="GMS78793.1"/>
    </source>
</evidence>
<reference evidence="2" key="1">
    <citation type="submission" date="2023-10" db="EMBL/GenBank/DDBJ databases">
        <title>Genome assembly of Pristionchus species.</title>
        <authorList>
            <person name="Yoshida K."/>
            <person name="Sommer R.J."/>
        </authorList>
    </citation>
    <scope>NUCLEOTIDE SEQUENCE</scope>
    <source>
        <strain evidence="2">RS0144</strain>
    </source>
</reference>
<organism evidence="2 3">
    <name type="scientific">Pristionchus entomophagus</name>
    <dbReference type="NCBI Taxonomy" id="358040"/>
    <lineage>
        <taxon>Eukaryota</taxon>
        <taxon>Metazoa</taxon>
        <taxon>Ecdysozoa</taxon>
        <taxon>Nematoda</taxon>
        <taxon>Chromadorea</taxon>
        <taxon>Rhabditida</taxon>
        <taxon>Rhabditina</taxon>
        <taxon>Diplogasteromorpha</taxon>
        <taxon>Diplogasteroidea</taxon>
        <taxon>Neodiplogasteridae</taxon>
        <taxon>Pristionchus</taxon>
    </lineage>
</organism>
<evidence type="ECO:0000313" key="3">
    <source>
        <dbReference type="Proteomes" id="UP001432027"/>
    </source>
</evidence>
<comment type="caution">
    <text evidence="2">The sequence shown here is derived from an EMBL/GenBank/DDBJ whole genome shotgun (WGS) entry which is preliminary data.</text>
</comment>
<dbReference type="AlphaFoldDB" id="A0AAV5SDP0"/>